<dbReference type="RefSeq" id="WP_133262882.1">
    <property type="nucleotide sequence ID" value="NZ_SJCY01000008.1"/>
</dbReference>
<dbReference type="PANTHER" id="PTHR23504">
    <property type="entry name" value="MAJOR FACILITATOR SUPERFAMILY DOMAIN-CONTAINING PROTEIN 10"/>
    <property type="match status" value="1"/>
</dbReference>
<comment type="similarity">
    <text evidence="3">Belongs to the major facilitator superfamily. TCR/Tet family.</text>
</comment>
<accession>A0A4R5MJA3</accession>
<comment type="function">
    <text evidence="1">Resistance to tetracycline by an active tetracycline efflux. This is an energy-dependent process that decreases the accumulation of the antibiotic in whole cells. This protein functions as a metal-tetracycline/H(+) antiporter.</text>
</comment>
<feature type="transmembrane region" description="Helical" evidence="8">
    <location>
        <begin position="350"/>
        <end position="368"/>
    </location>
</feature>
<dbReference type="InterPro" id="IPR011701">
    <property type="entry name" value="MFS"/>
</dbReference>
<dbReference type="AlphaFoldDB" id="A0A4R5MJA3"/>
<proteinExistence type="inferred from homology"/>
<evidence type="ECO:0000259" key="9">
    <source>
        <dbReference type="PROSITE" id="PS50850"/>
    </source>
</evidence>
<evidence type="ECO:0000256" key="7">
    <source>
        <dbReference type="ARBA" id="ARBA00023136"/>
    </source>
</evidence>
<evidence type="ECO:0000256" key="1">
    <source>
        <dbReference type="ARBA" id="ARBA00003279"/>
    </source>
</evidence>
<dbReference type="SUPFAM" id="SSF103473">
    <property type="entry name" value="MFS general substrate transporter"/>
    <property type="match status" value="1"/>
</dbReference>
<keyword evidence="6 8" id="KW-1133">Transmembrane helix</keyword>
<evidence type="ECO:0000256" key="5">
    <source>
        <dbReference type="ARBA" id="ARBA00022692"/>
    </source>
</evidence>
<evidence type="ECO:0000256" key="6">
    <source>
        <dbReference type="ARBA" id="ARBA00022989"/>
    </source>
</evidence>
<dbReference type="EMBL" id="SJCY01000008">
    <property type="protein sequence ID" value="TDG35660.1"/>
    <property type="molecule type" value="Genomic_DNA"/>
</dbReference>
<feature type="transmembrane region" description="Helical" evidence="8">
    <location>
        <begin position="137"/>
        <end position="159"/>
    </location>
</feature>
<evidence type="ECO:0000256" key="4">
    <source>
        <dbReference type="ARBA" id="ARBA00022448"/>
    </source>
</evidence>
<evidence type="ECO:0000256" key="2">
    <source>
        <dbReference type="ARBA" id="ARBA00004141"/>
    </source>
</evidence>
<dbReference type="PRINTS" id="PR01035">
    <property type="entry name" value="TCRTETA"/>
</dbReference>
<feature type="transmembrane region" description="Helical" evidence="8">
    <location>
        <begin position="308"/>
        <end position="329"/>
    </location>
</feature>
<feature type="transmembrane region" description="Helical" evidence="8">
    <location>
        <begin position="252"/>
        <end position="272"/>
    </location>
</feature>
<keyword evidence="4" id="KW-0813">Transport</keyword>
<evidence type="ECO:0000313" key="11">
    <source>
        <dbReference type="Proteomes" id="UP000295668"/>
    </source>
</evidence>
<organism evidence="10 11">
    <name type="scientific">Pedobacter changchengzhani</name>
    <dbReference type="NCBI Taxonomy" id="2529274"/>
    <lineage>
        <taxon>Bacteria</taxon>
        <taxon>Pseudomonadati</taxon>
        <taxon>Bacteroidota</taxon>
        <taxon>Sphingobacteriia</taxon>
        <taxon>Sphingobacteriales</taxon>
        <taxon>Sphingobacteriaceae</taxon>
        <taxon>Pedobacter</taxon>
    </lineage>
</organism>
<dbReference type="PROSITE" id="PS50850">
    <property type="entry name" value="MFS"/>
    <property type="match status" value="1"/>
</dbReference>
<feature type="domain" description="Major facilitator superfamily (MFS) profile" evidence="9">
    <location>
        <begin position="8"/>
        <end position="403"/>
    </location>
</feature>
<gene>
    <name evidence="10" type="ORF">EZJ43_11600</name>
</gene>
<reference evidence="10 11" key="1">
    <citation type="submission" date="2019-02" db="EMBL/GenBank/DDBJ databases">
        <title>Pedobacter sp. nov., a novel speices isolated from soil of pinguins habitat in Antarcitica.</title>
        <authorList>
            <person name="He R.-H."/>
        </authorList>
    </citation>
    <scope>NUCLEOTIDE SEQUENCE [LARGE SCALE GENOMIC DNA]</scope>
    <source>
        <strain evidence="10 11">E01020</strain>
    </source>
</reference>
<feature type="transmembrane region" description="Helical" evidence="8">
    <location>
        <begin position="214"/>
        <end position="232"/>
    </location>
</feature>
<feature type="transmembrane region" description="Helical" evidence="8">
    <location>
        <begin position="7"/>
        <end position="28"/>
    </location>
</feature>
<dbReference type="Pfam" id="PF07690">
    <property type="entry name" value="MFS_1"/>
    <property type="match status" value="1"/>
</dbReference>
<keyword evidence="7 8" id="KW-0472">Membrane</keyword>
<sequence length="403" mass="43648">MEKKKQSAMVFIMITLLIDFTGFGIIIPVLPKLIQEFTGGSVSAAADYGGYLMVAFALAQFIFSPIMGGLSDQYGRRPVLLFSLFGLGIDYIFLSFAPTIFWLFIGRIIAGVTGASFTTAMAYIADISPPEKKAQNFGMVGAAFGVGFILGPVIGGLFSTYGLRVPFMISAGLALVNWIYGYFILPESLSKANRRKFSWKRANPIGSIANASKYPAIIGLLATLLLLYIASHSVQSNWSYYVIEKFQWDSTMIGYSLGVVGLVMGIVQGGLIRVIIPKIGNRKAIYIGLTLYIIGFVCFAFASSGLMMMLFIVPYCLAGIGGPAMQSIISNQVPENAQGEIQGITTSLQSLAAIIGPFVASHIFVYFIQDGTPFYFPGAPFILSAILTFIGLIIAVKTLRKYH</sequence>
<feature type="transmembrane region" description="Helical" evidence="8">
    <location>
        <begin position="165"/>
        <end position="185"/>
    </location>
</feature>
<comment type="caution">
    <text evidence="10">The sequence shown here is derived from an EMBL/GenBank/DDBJ whole genome shotgun (WGS) entry which is preliminary data.</text>
</comment>
<dbReference type="PANTHER" id="PTHR23504:SF15">
    <property type="entry name" value="MAJOR FACILITATOR SUPERFAMILY (MFS) PROFILE DOMAIN-CONTAINING PROTEIN"/>
    <property type="match status" value="1"/>
</dbReference>
<feature type="transmembrane region" description="Helical" evidence="8">
    <location>
        <begin position="79"/>
        <end position="98"/>
    </location>
</feature>
<dbReference type="Gene3D" id="1.20.1250.20">
    <property type="entry name" value="MFS general substrate transporter like domains"/>
    <property type="match status" value="1"/>
</dbReference>
<evidence type="ECO:0000256" key="3">
    <source>
        <dbReference type="ARBA" id="ARBA00007520"/>
    </source>
</evidence>
<dbReference type="OrthoDB" id="9793283at2"/>
<dbReference type="InterPro" id="IPR001958">
    <property type="entry name" value="Tet-R_TetA/multi-R_MdtG-like"/>
</dbReference>
<keyword evidence="5 8" id="KW-0812">Transmembrane</keyword>
<protein>
    <submittedName>
        <fullName evidence="10">MFS transporter</fullName>
    </submittedName>
</protein>
<evidence type="ECO:0000256" key="8">
    <source>
        <dbReference type="SAM" id="Phobius"/>
    </source>
</evidence>
<feature type="transmembrane region" description="Helical" evidence="8">
    <location>
        <begin position="374"/>
        <end position="396"/>
    </location>
</feature>
<dbReference type="PROSITE" id="PS00216">
    <property type="entry name" value="SUGAR_TRANSPORT_1"/>
    <property type="match status" value="1"/>
</dbReference>
<evidence type="ECO:0000313" key="10">
    <source>
        <dbReference type="EMBL" id="TDG35660.1"/>
    </source>
</evidence>
<feature type="transmembrane region" description="Helical" evidence="8">
    <location>
        <begin position="284"/>
        <end position="302"/>
    </location>
</feature>
<feature type="transmembrane region" description="Helical" evidence="8">
    <location>
        <begin position="104"/>
        <end position="125"/>
    </location>
</feature>
<dbReference type="Proteomes" id="UP000295668">
    <property type="component" value="Unassembled WGS sequence"/>
</dbReference>
<keyword evidence="11" id="KW-1185">Reference proteome</keyword>
<dbReference type="InterPro" id="IPR020846">
    <property type="entry name" value="MFS_dom"/>
</dbReference>
<dbReference type="CDD" id="cd17388">
    <property type="entry name" value="MFS_TetA"/>
    <property type="match status" value="1"/>
</dbReference>
<dbReference type="InterPro" id="IPR036259">
    <property type="entry name" value="MFS_trans_sf"/>
</dbReference>
<name>A0A4R5MJA3_9SPHI</name>
<dbReference type="GO" id="GO:0022857">
    <property type="term" value="F:transmembrane transporter activity"/>
    <property type="evidence" value="ECO:0007669"/>
    <property type="project" value="InterPro"/>
</dbReference>
<dbReference type="GO" id="GO:0016020">
    <property type="term" value="C:membrane"/>
    <property type="evidence" value="ECO:0007669"/>
    <property type="project" value="UniProtKB-SubCell"/>
</dbReference>
<dbReference type="InterPro" id="IPR005829">
    <property type="entry name" value="Sugar_transporter_CS"/>
</dbReference>
<feature type="transmembrane region" description="Helical" evidence="8">
    <location>
        <begin position="48"/>
        <end position="67"/>
    </location>
</feature>
<comment type="subcellular location">
    <subcellularLocation>
        <location evidence="2">Membrane</location>
        <topology evidence="2">Multi-pass membrane protein</topology>
    </subcellularLocation>
</comment>